<comment type="subcellular location">
    <subcellularLocation>
        <location evidence="1">Membrane</location>
        <topology evidence="1">Multi-pass membrane protein</topology>
    </subcellularLocation>
</comment>
<feature type="transmembrane region" description="Helical" evidence="7">
    <location>
        <begin position="349"/>
        <end position="369"/>
    </location>
</feature>
<accession>A0A4E0RIH9</accession>
<evidence type="ECO:0000256" key="7">
    <source>
        <dbReference type="SAM" id="Phobius"/>
    </source>
</evidence>
<dbReference type="PANTHER" id="PTHR21347:SF14">
    <property type="entry name" value="LIPID SCRAMBLASE CLPTM1-RELATED"/>
    <property type="match status" value="1"/>
</dbReference>
<feature type="transmembrane region" description="Helical" evidence="7">
    <location>
        <begin position="472"/>
        <end position="491"/>
    </location>
</feature>
<evidence type="ECO:0000313" key="9">
    <source>
        <dbReference type="Proteomes" id="UP000230066"/>
    </source>
</evidence>
<evidence type="ECO:0000256" key="4">
    <source>
        <dbReference type="ARBA" id="ARBA00022989"/>
    </source>
</evidence>
<dbReference type="GO" id="GO:0012505">
    <property type="term" value="C:endomembrane system"/>
    <property type="evidence" value="ECO:0007669"/>
    <property type="project" value="TreeGrafter"/>
</dbReference>
<evidence type="ECO:0000256" key="2">
    <source>
        <dbReference type="ARBA" id="ARBA00009310"/>
    </source>
</evidence>
<feature type="compositionally biased region" description="Basic and acidic residues" evidence="6">
    <location>
        <begin position="602"/>
        <end position="611"/>
    </location>
</feature>
<proteinExistence type="inferred from homology"/>
<evidence type="ECO:0000256" key="3">
    <source>
        <dbReference type="ARBA" id="ARBA00022692"/>
    </source>
</evidence>
<keyword evidence="5 7" id="KW-0472">Membrane</keyword>
<dbReference type="InterPro" id="IPR008429">
    <property type="entry name" value="CLPTM1"/>
</dbReference>
<sequence>MAPSDSSSATSVVASGASTTASSTPGAAAQLNKWGMLKGFAFRLLITYFVFSLFRRQPAQPPAGAPGIPSAPRAIPSTNMFPRGTPIELFAYLSEQSYFDAFNDSERLFWHQPGLVYGDWNSGPHGDGSFTKQGVIDCKHFQGLMKNGSLYLHVYVVKKGFSPNPSDEKRYSAKDTVYRSKMLTRYKRRRLSRTVNLLTGQTDTHPDLIANASTPANLTYLPPVTHWHPNLTINLVDDHTVWIPGSVPFPLDQYVDFYPPTNEYYPVVFLNDYWNMNEDYKPVNETTPTLPISLTFAPLSMFKWQLYAAQASRKNWFSNILGDINLGGETEDEEEQDTLKKALVETNPYLLAITVVVSILHSVFELLAFKNDIQFWNSRESLEGLSVRSVFFNVFQSLIVFLYVLDNNTNMLITISVLLGLGIEIWKIKKVLLIQIDSSTSVLGIFPRVQVSYQTSYVETETKKFDQMAFRYLSWVLFPMLAMYCGYSLLYQEHRGWYSWVLSMLYGFLLTFGFIMMTPQLFINYKLKSVAHLPWRMLTYKALNTFIDDLFAFVIHMPTLYRIGCLRDDVIFFIFLYQRWIYPMDPNRVNEFGVSKEMLEKQAKPESKTNELEATPTLSLTGVDESHAEEGETSSSNNSDKEKRDSNVRRRPKVTSSSTD</sequence>
<evidence type="ECO:0000256" key="1">
    <source>
        <dbReference type="ARBA" id="ARBA00004141"/>
    </source>
</evidence>
<evidence type="ECO:0000256" key="5">
    <source>
        <dbReference type="ARBA" id="ARBA00023136"/>
    </source>
</evidence>
<dbReference type="Proteomes" id="UP000230066">
    <property type="component" value="Unassembled WGS sequence"/>
</dbReference>
<feature type="transmembrane region" description="Helical" evidence="7">
    <location>
        <begin position="497"/>
        <end position="518"/>
    </location>
</feature>
<gene>
    <name evidence="8" type="ORF">D915_001405</name>
</gene>
<comment type="similarity">
    <text evidence="2">Belongs to the CLPTM1 family.</text>
</comment>
<feature type="transmembrane region" description="Helical" evidence="7">
    <location>
        <begin position="390"/>
        <end position="405"/>
    </location>
</feature>
<protein>
    <submittedName>
        <fullName evidence="8">Cleft lip and palate associated transmembrane protein 1</fullName>
    </submittedName>
</protein>
<name>A0A4E0RIH9_FASHE</name>
<dbReference type="Pfam" id="PF05602">
    <property type="entry name" value="CLPTM1"/>
    <property type="match status" value="1"/>
</dbReference>
<feature type="region of interest" description="Disordered" evidence="6">
    <location>
        <begin position="602"/>
        <end position="660"/>
    </location>
</feature>
<keyword evidence="4 7" id="KW-1133">Transmembrane helix</keyword>
<evidence type="ECO:0000313" key="8">
    <source>
        <dbReference type="EMBL" id="THD27806.1"/>
    </source>
</evidence>
<dbReference type="EMBL" id="JXXN02000315">
    <property type="protein sequence ID" value="THD27806.1"/>
    <property type="molecule type" value="Genomic_DNA"/>
</dbReference>
<reference evidence="8" key="1">
    <citation type="submission" date="2019-03" db="EMBL/GenBank/DDBJ databases">
        <title>Improved annotation for the trematode Fasciola hepatica.</title>
        <authorList>
            <person name="Choi Y.-J."/>
            <person name="Martin J."/>
            <person name="Mitreva M."/>
        </authorList>
    </citation>
    <scope>NUCLEOTIDE SEQUENCE [LARGE SCALE GENOMIC DNA]</scope>
</reference>
<dbReference type="AlphaFoldDB" id="A0A4E0RIH9"/>
<feature type="compositionally biased region" description="Basic and acidic residues" evidence="6">
    <location>
        <begin position="639"/>
        <end position="648"/>
    </location>
</feature>
<evidence type="ECO:0000256" key="6">
    <source>
        <dbReference type="SAM" id="MobiDB-lite"/>
    </source>
</evidence>
<keyword evidence="9" id="KW-1185">Reference proteome</keyword>
<organism evidence="8 9">
    <name type="scientific">Fasciola hepatica</name>
    <name type="common">Liver fluke</name>
    <dbReference type="NCBI Taxonomy" id="6192"/>
    <lineage>
        <taxon>Eukaryota</taxon>
        <taxon>Metazoa</taxon>
        <taxon>Spiralia</taxon>
        <taxon>Lophotrochozoa</taxon>
        <taxon>Platyhelminthes</taxon>
        <taxon>Trematoda</taxon>
        <taxon>Digenea</taxon>
        <taxon>Plagiorchiida</taxon>
        <taxon>Echinostomata</taxon>
        <taxon>Echinostomatoidea</taxon>
        <taxon>Fasciolidae</taxon>
        <taxon>Fasciola</taxon>
    </lineage>
</organism>
<comment type="caution">
    <text evidence="8">The sequence shown here is derived from an EMBL/GenBank/DDBJ whole genome shotgun (WGS) entry which is preliminary data.</text>
</comment>
<dbReference type="PANTHER" id="PTHR21347">
    <property type="entry name" value="CLEFT LIP AND PALATE ASSOCIATED TRANSMEMBRANE PROTEIN-RELATED"/>
    <property type="match status" value="1"/>
</dbReference>
<keyword evidence="3 7" id="KW-0812">Transmembrane</keyword>
<dbReference type="GO" id="GO:0016020">
    <property type="term" value="C:membrane"/>
    <property type="evidence" value="ECO:0007669"/>
    <property type="project" value="UniProtKB-SubCell"/>
</dbReference>